<feature type="binding site" evidence="5">
    <location>
        <begin position="11"/>
        <end position="12"/>
    </location>
    <ligand>
        <name>NAD(+)</name>
        <dbReference type="ChEBI" id="CHEBI:57540"/>
    </ligand>
</feature>
<dbReference type="GO" id="GO:0006006">
    <property type="term" value="P:glucose metabolic process"/>
    <property type="evidence" value="ECO:0007669"/>
    <property type="project" value="InterPro"/>
</dbReference>
<dbReference type="GO" id="GO:0051287">
    <property type="term" value="F:NAD binding"/>
    <property type="evidence" value="ECO:0007669"/>
    <property type="project" value="InterPro"/>
</dbReference>
<reference evidence="9 10" key="1">
    <citation type="journal article" date="2016" name="Nat. Commun.">
        <title>Thousands of microbial genomes shed light on interconnected biogeochemical processes in an aquifer system.</title>
        <authorList>
            <person name="Anantharaman K."/>
            <person name="Brown C.T."/>
            <person name="Hug L.A."/>
            <person name="Sharon I."/>
            <person name="Castelle C.J."/>
            <person name="Probst A.J."/>
            <person name="Thomas B.C."/>
            <person name="Singh A."/>
            <person name="Wilkins M.J."/>
            <person name="Karaoz U."/>
            <person name="Brodie E.L."/>
            <person name="Williams K.H."/>
            <person name="Hubbard S.S."/>
            <person name="Banfield J.F."/>
        </authorList>
    </citation>
    <scope>NUCLEOTIDE SEQUENCE [LARGE SCALE GENOMIC DNA]</scope>
</reference>
<dbReference type="InterPro" id="IPR006424">
    <property type="entry name" value="Glyceraldehyde-3-P_DH_1"/>
</dbReference>
<dbReference type="Proteomes" id="UP000179005">
    <property type="component" value="Unassembled WGS sequence"/>
</dbReference>
<evidence type="ECO:0000313" key="10">
    <source>
        <dbReference type="Proteomes" id="UP000179005"/>
    </source>
</evidence>
<feature type="domain" description="Glyceraldehyde 3-phosphate dehydrogenase NAD(P) binding" evidence="8">
    <location>
        <begin position="2"/>
        <end position="151"/>
    </location>
</feature>
<dbReference type="GO" id="GO:0050661">
    <property type="term" value="F:NADP binding"/>
    <property type="evidence" value="ECO:0007669"/>
    <property type="project" value="InterPro"/>
</dbReference>
<feature type="active site" description="Nucleophile" evidence="3">
    <location>
        <position position="151"/>
    </location>
</feature>
<evidence type="ECO:0000256" key="6">
    <source>
        <dbReference type="PIRSR" id="PIRSR000149-4"/>
    </source>
</evidence>
<dbReference type="Pfam" id="PF00044">
    <property type="entry name" value="Gp_dh_N"/>
    <property type="match status" value="1"/>
</dbReference>
<dbReference type="InterPro" id="IPR020829">
    <property type="entry name" value="GlycerAld_3-P_DH_cat"/>
</dbReference>
<comment type="caution">
    <text evidence="9">The sequence shown here is derived from an EMBL/GenBank/DDBJ whole genome shotgun (WGS) entry which is preliminary data.</text>
</comment>
<keyword evidence="5" id="KW-0520">NAD</keyword>
<dbReference type="InterPro" id="IPR020828">
    <property type="entry name" value="GlycerAld_3-P_DH_NAD(P)-bd"/>
</dbReference>
<dbReference type="STRING" id="1802619.A2797_02290"/>
<evidence type="ECO:0000256" key="1">
    <source>
        <dbReference type="ARBA" id="ARBA00007406"/>
    </source>
</evidence>
<dbReference type="NCBIfam" id="TIGR01534">
    <property type="entry name" value="GAPDH-I"/>
    <property type="match status" value="1"/>
</dbReference>
<organism evidence="9 10">
    <name type="scientific">candidate division WWE3 bacterium RIFCSPHIGHO2_01_FULL_48_15</name>
    <dbReference type="NCBI Taxonomy" id="1802619"/>
    <lineage>
        <taxon>Bacteria</taxon>
        <taxon>Katanobacteria</taxon>
    </lineage>
</organism>
<feature type="binding site" evidence="5">
    <location>
        <position position="33"/>
    </location>
    <ligand>
        <name>NAD(+)</name>
        <dbReference type="ChEBI" id="CHEBI:57540"/>
    </ligand>
</feature>
<dbReference type="SMART" id="SM00846">
    <property type="entry name" value="Gp_dh_N"/>
    <property type="match status" value="1"/>
</dbReference>
<feature type="binding site" evidence="4">
    <location>
        <position position="233"/>
    </location>
    <ligand>
        <name>D-glyceraldehyde 3-phosphate</name>
        <dbReference type="ChEBI" id="CHEBI:59776"/>
    </ligand>
</feature>
<proteinExistence type="inferred from homology"/>
<evidence type="ECO:0000256" key="7">
    <source>
        <dbReference type="RuleBase" id="RU000397"/>
    </source>
</evidence>
<dbReference type="SUPFAM" id="SSF55347">
    <property type="entry name" value="Glyceraldehyde-3-phosphate dehydrogenase-like, C-terminal domain"/>
    <property type="match status" value="1"/>
</dbReference>
<dbReference type="PRINTS" id="PR00078">
    <property type="entry name" value="G3PDHDRGNASE"/>
</dbReference>
<dbReference type="PIRSF" id="PIRSF000149">
    <property type="entry name" value="GAP_DH"/>
    <property type="match status" value="1"/>
</dbReference>
<comment type="similarity">
    <text evidence="1 7">Belongs to the glyceraldehyde-3-phosphate dehydrogenase family.</text>
</comment>
<name>A0A1F4VCM4_UNCKA</name>
<dbReference type="Gene3D" id="3.30.360.10">
    <property type="entry name" value="Dihydrodipicolinate Reductase, domain 2"/>
    <property type="match status" value="1"/>
</dbReference>
<dbReference type="SUPFAM" id="SSF51735">
    <property type="entry name" value="NAD(P)-binding Rossmann-fold domains"/>
    <property type="match status" value="1"/>
</dbReference>
<evidence type="ECO:0000256" key="2">
    <source>
        <dbReference type="ARBA" id="ARBA00023002"/>
    </source>
</evidence>
<accession>A0A1F4VCM4</accession>
<dbReference type="CDD" id="cd18126">
    <property type="entry name" value="GAPDH_I_C"/>
    <property type="match status" value="1"/>
</dbReference>
<evidence type="ECO:0000259" key="8">
    <source>
        <dbReference type="SMART" id="SM00846"/>
    </source>
</evidence>
<feature type="binding site" evidence="5">
    <location>
        <position position="119"/>
    </location>
    <ligand>
        <name>NAD(+)</name>
        <dbReference type="ChEBI" id="CHEBI:57540"/>
    </ligand>
</feature>
<feature type="binding site" evidence="4">
    <location>
        <begin position="210"/>
        <end position="211"/>
    </location>
    <ligand>
        <name>D-glyceraldehyde 3-phosphate</name>
        <dbReference type="ChEBI" id="CHEBI:59776"/>
    </ligand>
</feature>
<evidence type="ECO:0000313" key="9">
    <source>
        <dbReference type="EMBL" id="OGC54690.1"/>
    </source>
</evidence>
<gene>
    <name evidence="9" type="ORF">A2797_02290</name>
</gene>
<keyword evidence="2" id="KW-0560">Oxidoreductase</keyword>
<evidence type="ECO:0000256" key="3">
    <source>
        <dbReference type="PIRSR" id="PIRSR000149-1"/>
    </source>
</evidence>
<evidence type="ECO:0000256" key="5">
    <source>
        <dbReference type="PIRSR" id="PIRSR000149-3"/>
    </source>
</evidence>
<feature type="binding site" evidence="5">
    <location>
        <position position="316"/>
    </location>
    <ligand>
        <name>NAD(+)</name>
        <dbReference type="ChEBI" id="CHEBI:57540"/>
    </ligand>
</feature>
<sequence length="336" mass="36342">MIKVAINGFGRIGRAFFKLAFERPELEITCINDLTAPENLAYLLRYDTVYGRYDKTVSAGEDFLIVDGKKVQVLAQKDPALLPWEEHKIDVVVESTGRFANYEDASAHLKAGAKRVVITAPAEGEVPHTLIGANDDAFAAGLSPITSDASCTTNAVVPVAAIMMENPGVVKGMLNTVHAYTATQNLVDGPAEKDPRRGRAAAQNIVPSSTGAADSVIKSLSALKGIFDGVALRVPVVSGSIMDFTFLAKRQTTVEEINSIFKEKAKDPRWEKVLSVTEEPIVSSDIIGDTHASVVDLSMTRVVDGDLVKVLAWYDNEWGYSNTLVEHVIRVGRLVS</sequence>
<feature type="binding site" evidence="4">
    <location>
        <begin position="150"/>
        <end position="152"/>
    </location>
    <ligand>
        <name>D-glyceraldehyde 3-phosphate</name>
        <dbReference type="ChEBI" id="CHEBI:59776"/>
    </ligand>
</feature>
<keyword evidence="5" id="KW-0547">Nucleotide-binding</keyword>
<dbReference type="FunFam" id="3.30.360.10:FF:000002">
    <property type="entry name" value="Glyceraldehyde-3-phosphate dehydrogenase"/>
    <property type="match status" value="1"/>
</dbReference>
<dbReference type="InterPro" id="IPR036291">
    <property type="entry name" value="NAD(P)-bd_dom_sf"/>
</dbReference>
<dbReference type="PANTHER" id="PTHR43148">
    <property type="entry name" value="GLYCERALDEHYDE-3-PHOSPHATE DEHYDROGENASE 2"/>
    <property type="match status" value="1"/>
</dbReference>
<feature type="site" description="Activates thiol group during catalysis" evidence="6">
    <location>
        <position position="178"/>
    </location>
</feature>
<dbReference type="AlphaFoldDB" id="A0A1F4VCM4"/>
<evidence type="ECO:0000256" key="4">
    <source>
        <dbReference type="PIRSR" id="PIRSR000149-2"/>
    </source>
</evidence>
<dbReference type="Pfam" id="PF02800">
    <property type="entry name" value="Gp_dh_C"/>
    <property type="match status" value="1"/>
</dbReference>
<dbReference type="InterPro" id="IPR020831">
    <property type="entry name" value="GlycerAld/Erythrose_P_DH"/>
</dbReference>
<dbReference type="CDD" id="cd05214">
    <property type="entry name" value="GAPDH_I_N"/>
    <property type="match status" value="1"/>
</dbReference>
<dbReference type="GO" id="GO:0016620">
    <property type="term" value="F:oxidoreductase activity, acting on the aldehyde or oxo group of donors, NAD or NADP as acceptor"/>
    <property type="evidence" value="ECO:0007669"/>
    <property type="project" value="InterPro"/>
</dbReference>
<feature type="binding site" evidence="4">
    <location>
        <position position="181"/>
    </location>
    <ligand>
        <name>D-glyceraldehyde 3-phosphate</name>
        <dbReference type="ChEBI" id="CHEBI:59776"/>
    </ligand>
</feature>
<dbReference type="Gene3D" id="3.40.50.720">
    <property type="entry name" value="NAD(P)-binding Rossmann-like Domain"/>
    <property type="match status" value="1"/>
</dbReference>
<dbReference type="EMBL" id="MEVC01000019">
    <property type="protein sequence ID" value="OGC54690.1"/>
    <property type="molecule type" value="Genomic_DNA"/>
</dbReference>
<dbReference type="FunFam" id="3.40.50.720:FF:000001">
    <property type="entry name" value="Glyceraldehyde-3-phosphate dehydrogenase"/>
    <property type="match status" value="1"/>
</dbReference>
<protein>
    <submittedName>
        <fullName evidence="9">Type I glyceraldehyde-3-phosphate dehydrogenase</fullName>
    </submittedName>
</protein>